<accession>A0AAD7FBV1</accession>
<evidence type="ECO:0000256" key="1">
    <source>
        <dbReference type="SAM" id="MobiDB-lite"/>
    </source>
</evidence>
<dbReference type="Gene3D" id="3.90.180.10">
    <property type="entry name" value="Medium-chain alcohol dehydrogenases, catalytic domain"/>
    <property type="match status" value="1"/>
</dbReference>
<sequence length="286" mass="31258">MDPGEAATPAMIHSDTPSPREAVWSLAAAPDPIQHLAPRFSESSGLMSTPHLALHLGPWDIWQQTWQAEVRKKVAVVCLNARARIERNALPIQDLLCAGMSYDNGMRFRTPNLHFNQLLGPFLPSAQPVSFPQPAYSKDDIMHDQDRFLPVDNLPDVLDCLKPKSLCGIMCLACHDLILGVIGHTAGKVKSHGSCKDHSAVPVCMVATGAGCAVSLLVQDSNDALCSVPGQYEPFSTPFRKRNRMRNPEEKSQAPGYSIGEPLEGFGVGVVLRSENHCIPRPQSYF</sequence>
<comment type="caution">
    <text evidence="2">The sequence shown here is derived from an EMBL/GenBank/DDBJ whole genome shotgun (WGS) entry which is preliminary data.</text>
</comment>
<keyword evidence="3" id="KW-1185">Reference proteome</keyword>
<protein>
    <submittedName>
        <fullName evidence="2">Uncharacterized protein</fullName>
    </submittedName>
</protein>
<evidence type="ECO:0000313" key="2">
    <source>
        <dbReference type="EMBL" id="KAJ7609800.1"/>
    </source>
</evidence>
<organism evidence="2 3">
    <name type="scientific">Roridomyces roridus</name>
    <dbReference type="NCBI Taxonomy" id="1738132"/>
    <lineage>
        <taxon>Eukaryota</taxon>
        <taxon>Fungi</taxon>
        <taxon>Dikarya</taxon>
        <taxon>Basidiomycota</taxon>
        <taxon>Agaricomycotina</taxon>
        <taxon>Agaricomycetes</taxon>
        <taxon>Agaricomycetidae</taxon>
        <taxon>Agaricales</taxon>
        <taxon>Marasmiineae</taxon>
        <taxon>Mycenaceae</taxon>
        <taxon>Roridomyces</taxon>
    </lineage>
</organism>
<feature type="region of interest" description="Disordered" evidence="1">
    <location>
        <begin position="237"/>
        <end position="256"/>
    </location>
</feature>
<proteinExistence type="predicted"/>
<dbReference type="EMBL" id="JARKIF010000037">
    <property type="protein sequence ID" value="KAJ7609800.1"/>
    <property type="molecule type" value="Genomic_DNA"/>
</dbReference>
<dbReference type="Proteomes" id="UP001221142">
    <property type="component" value="Unassembled WGS sequence"/>
</dbReference>
<reference evidence="2" key="1">
    <citation type="submission" date="2023-03" db="EMBL/GenBank/DDBJ databases">
        <title>Massive genome expansion in bonnet fungi (Mycena s.s.) driven by repeated elements and novel gene families across ecological guilds.</title>
        <authorList>
            <consortium name="Lawrence Berkeley National Laboratory"/>
            <person name="Harder C.B."/>
            <person name="Miyauchi S."/>
            <person name="Viragh M."/>
            <person name="Kuo A."/>
            <person name="Thoen E."/>
            <person name="Andreopoulos B."/>
            <person name="Lu D."/>
            <person name="Skrede I."/>
            <person name="Drula E."/>
            <person name="Henrissat B."/>
            <person name="Morin E."/>
            <person name="Kohler A."/>
            <person name="Barry K."/>
            <person name="LaButti K."/>
            <person name="Morin E."/>
            <person name="Salamov A."/>
            <person name="Lipzen A."/>
            <person name="Mereny Z."/>
            <person name="Hegedus B."/>
            <person name="Baldrian P."/>
            <person name="Stursova M."/>
            <person name="Weitz H."/>
            <person name="Taylor A."/>
            <person name="Grigoriev I.V."/>
            <person name="Nagy L.G."/>
            <person name="Martin F."/>
            <person name="Kauserud H."/>
        </authorList>
    </citation>
    <scope>NUCLEOTIDE SEQUENCE</scope>
    <source>
        <strain evidence="2">9284</strain>
    </source>
</reference>
<name>A0AAD7FBV1_9AGAR</name>
<gene>
    <name evidence="2" type="ORF">FB45DRAFT_876039</name>
</gene>
<dbReference type="AlphaFoldDB" id="A0AAD7FBV1"/>
<evidence type="ECO:0000313" key="3">
    <source>
        <dbReference type="Proteomes" id="UP001221142"/>
    </source>
</evidence>